<organism evidence="1 2">
    <name type="scientific">Sphaerisporangium melleum</name>
    <dbReference type="NCBI Taxonomy" id="321316"/>
    <lineage>
        <taxon>Bacteria</taxon>
        <taxon>Bacillati</taxon>
        <taxon>Actinomycetota</taxon>
        <taxon>Actinomycetes</taxon>
        <taxon>Streptosporangiales</taxon>
        <taxon>Streptosporangiaceae</taxon>
        <taxon>Sphaerisporangium</taxon>
    </lineage>
</organism>
<dbReference type="Proteomes" id="UP000645217">
    <property type="component" value="Unassembled WGS sequence"/>
</dbReference>
<keyword evidence="2" id="KW-1185">Reference proteome</keyword>
<comment type="caution">
    <text evidence="1">The sequence shown here is derived from an EMBL/GenBank/DDBJ whole genome shotgun (WGS) entry which is preliminary data.</text>
</comment>
<reference evidence="1" key="1">
    <citation type="journal article" date="2014" name="Int. J. Syst. Evol. Microbiol.">
        <title>Complete genome sequence of Corynebacterium casei LMG S-19264T (=DSM 44701T), isolated from a smear-ripened cheese.</title>
        <authorList>
            <consortium name="US DOE Joint Genome Institute (JGI-PGF)"/>
            <person name="Walter F."/>
            <person name="Albersmeier A."/>
            <person name="Kalinowski J."/>
            <person name="Ruckert C."/>
        </authorList>
    </citation>
    <scope>NUCLEOTIDE SEQUENCE</scope>
    <source>
        <strain evidence="1">JCM 13064</strain>
    </source>
</reference>
<reference evidence="1" key="2">
    <citation type="submission" date="2020-09" db="EMBL/GenBank/DDBJ databases">
        <authorList>
            <person name="Sun Q."/>
            <person name="Ohkuma M."/>
        </authorList>
    </citation>
    <scope>NUCLEOTIDE SEQUENCE</scope>
    <source>
        <strain evidence="1">JCM 13064</strain>
    </source>
</reference>
<dbReference type="EMBL" id="BMNT01000020">
    <property type="protein sequence ID" value="GGK92117.1"/>
    <property type="molecule type" value="Genomic_DNA"/>
</dbReference>
<sequence length="141" mass="15094">MASVVKSRVTDTRSLQKRLPRLVVLAPFHRLAVPGGEHEIVLFPQIPRLLPLGRLHIAMSPQERQQFGRTLTGELAPPLALPEDHAAARALGASVRMTGASLRACALRADVTVPLAHLGAVSQRRLNPGSGTDSVCAVRCC</sequence>
<name>A0A917R6B0_9ACTN</name>
<gene>
    <name evidence="1" type="ORF">GCM10007964_38410</name>
</gene>
<evidence type="ECO:0000313" key="2">
    <source>
        <dbReference type="Proteomes" id="UP000645217"/>
    </source>
</evidence>
<protein>
    <submittedName>
        <fullName evidence="1">Uncharacterized protein</fullName>
    </submittedName>
</protein>
<accession>A0A917R6B0</accession>
<evidence type="ECO:0000313" key="1">
    <source>
        <dbReference type="EMBL" id="GGK92117.1"/>
    </source>
</evidence>
<dbReference type="AlphaFoldDB" id="A0A917R6B0"/>
<proteinExistence type="predicted"/>